<dbReference type="Gene3D" id="3.15.10.10">
    <property type="entry name" value="Bactericidal permeability-increasing protein, domain 1"/>
    <property type="match status" value="1"/>
</dbReference>
<proteinExistence type="evidence at transcript level"/>
<dbReference type="PANTHER" id="PTHR10504:SF131">
    <property type="entry name" value="BPI2 DOMAIN-CONTAINING PROTEIN"/>
    <property type="match status" value="1"/>
</dbReference>
<dbReference type="Gene3D" id="3.15.20.10">
    <property type="entry name" value="Bactericidal permeability-increasing protein, domain 2"/>
    <property type="match status" value="1"/>
</dbReference>
<accession>G1BIV8</accession>
<keyword evidence="2" id="KW-1015">Disulfide bond</keyword>
<dbReference type="Pfam" id="PF01273">
    <property type="entry name" value="LBP_BPI_CETP"/>
    <property type="match status" value="1"/>
</dbReference>
<dbReference type="SMART" id="SM00329">
    <property type="entry name" value="BPI2"/>
    <property type="match status" value="1"/>
</dbReference>
<evidence type="ECO:0000313" key="5">
    <source>
        <dbReference type="EMBL" id="AEL03860.1"/>
    </source>
</evidence>
<dbReference type="InterPro" id="IPR032942">
    <property type="entry name" value="BPI/LBP/Plunc"/>
</dbReference>
<dbReference type="GO" id="GO:0008289">
    <property type="term" value="F:lipid binding"/>
    <property type="evidence" value="ECO:0007669"/>
    <property type="project" value="InterPro"/>
</dbReference>
<dbReference type="InterPro" id="IPR017943">
    <property type="entry name" value="Bactericidal_perm-incr_a/b_dom"/>
</dbReference>
<protein>
    <submittedName>
        <fullName evidence="5">Lipopolysaccharide binding protein 1</fullName>
    </submittedName>
</protein>
<feature type="domain" description="Lipid-binding serum glycoprotein N-terminal" evidence="3">
    <location>
        <begin position="17"/>
        <end position="233"/>
    </location>
</feature>
<evidence type="ECO:0000259" key="3">
    <source>
        <dbReference type="SMART" id="SM00328"/>
    </source>
</evidence>
<reference evidence="5" key="1">
    <citation type="journal article" date="2011" name="Biochem. Soc. Trans.">
        <title>LBP/BPI proteins and their relatives: conservation over evolution and roles in mutualism.</title>
        <authorList>
            <person name="Krasity B.C."/>
            <person name="Troll J.V."/>
            <person name="Weiss J.P."/>
            <person name="McFall-Ngai M.J."/>
        </authorList>
    </citation>
    <scope>NUCLEOTIDE SEQUENCE</scope>
</reference>
<dbReference type="EMBL" id="JF514880">
    <property type="protein sequence ID" value="AEL03860.1"/>
    <property type="molecule type" value="mRNA"/>
</dbReference>
<evidence type="ECO:0000259" key="4">
    <source>
        <dbReference type="SMART" id="SM00329"/>
    </source>
</evidence>
<evidence type="ECO:0000256" key="1">
    <source>
        <dbReference type="ARBA" id="ARBA00007292"/>
    </source>
</evidence>
<dbReference type="Pfam" id="PF02886">
    <property type="entry name" value="LBP_BPI_CETP_C"/>
    <property type="match status" value="1"/>
</dbReference>
<organism evidence="5">
    <name type="scientific">Euprymna scolopes</name>
    <name type="common">Hawaiian bobtail squid</name>
    <dbReference type="NCBI Taxonomy" id="6613"/>
    <lineage>
        <taxon>Eukaryota</taxon>
        <taxon>Metazoa</taxon>
        <taxon>Spiralia</taxon>
        <taxon>Lophotrochozoa</taxon>
        <taxon>Mollusca</taxon>
        <taxon>Cephalopoda</taxon>
        <taxon>Coleoidea</taxon>
        <taxon>Decapodiformes</taxon>
        <taxon>Sepiida</taxon>
        <taxon>Sepiolidae</taxon>
        <taxon>Sepiolinae</taxon>
        <taxon>Euprymna</taxon>
    </lineage>
</organism>
<dbReference type="PANTHER" id="PTHR10504">
    <property type="entry name" value="BACTERICIDAL PERMEABILITY-INCREASING BPI PROTEIN-RELATED"/>
    <property type="match status" value="1"/>
</dbReference>
<dbReference type="AlphaFoldDB" id="G1BIV8"/>
<dbReference type="GO" id="GO:0005615">
    <property type="term" value="C:extracellular space"/>
    <property type="evidence" value="ECO:0007669"/>
    <property type="project" value="TreeGrafter"/>
</dbReference>
<dbReference type="SUPFAM" id="SSF55394">
    <property type="entry name" value="Bactericidal permeability-increasing protein, BPI"/>
    <property type="match status" value="2"/>
</dbReference>
<gene>
    <name evidence="5" type="primary">lbp1</name>
</gene>
<dbReference type="InterPro" id="IPR001124">
    <property type="entry name" value="Lipid-bd_serum_glycop_C"/>
</dbReference>
<dbReference type="SMART" id="SM00328">
    <property type="entry name" value="BPI1"/>
    <property type="match status" value="1"/>
</dbReference>
<comment type="similarity">
    <text evidence="1">Belongs to the BPI/LBP/Plunc superfamily. BPI/LBP family.</text>
</comment>
<name>G1BIV8_EUPSC</name>
<evidence type="ECO:0000256" key="2">
    <source>
        <dbReference type="ARBA" id="ARBA00023157"/>
    </source>
</evidence>
<sequence>MSCPTQRNSSPVNPGIRVQTTKKGLDYANELALNKMYEELSHYQFEDMSDGDFSLFGITISRVSKPSGQVLLIPGQGLKWSLSINGYQLSGHLRYKTKVSKIRVRKTVNIQMHINQIALELIFTPTMATNGGLNLNAAHCTSNVDVKVSSGNLIIKMFNDIFNSKINKTIGKKICDSALKIINNDFATKLANYPVTRSISHGYTFDYGLVSNPVFTSAYMQTNHKAEVFNDNKTDCNGEQDGRHECENSQEATSCQCKAVSGKFPFVPVQLPDINEDEKMIYFIISEYLVNTWLYTAHHDKKLKLQVSPEMFKKEGKRNIFRTKCPGSICIGTFFPKISEEYPDSMIALNFETSNYPSAHFEPNHIQIKVPVTAEFFILRPDETKIKFHTAELVLFSEVNTTIADGSILFTVTNTTITIENQPDDSASSDLFGLKTILEALVKLVEAILPGQQFPLVVPSNTCLSNSNIKIVKNAIIVESDLAITSI</sequence>
<feature type="domain" description="Lipid-binding serum glycoprotein C-terminal" evidence="4">
    <location>
        <begin position="275"/>
        <end position="480"/>
    </location>
</feature>
<dbReference type="InterPro" id="IPR017942">
    <property type="entry name" value="Lipid-bd_serum_glycop_N"/>
</dbReference>